<keyword evidence="5" id="KW-1185">Reference proteome</keyword>
<dbReference type="PANTHER" id="PTHR31126:SF1">
    <property type="entry name" value="TYROSINE SPECIFIC PROTEIN PHOSPHATASES DOMAIN-CONTAINING PROTEIN"/>
    <property type="match status" value="1"/>
</dbReference>
<name>A0A5D0UDI3_9ACTN</name>
<comment type="similarity">
    <text evidence="1">Belongs to the protein-tyrosine phosphatase family.</text>
</comment>
<dbReference type="PANTHER" id="PTHR31126">
    <property type="entry name" value="TYROSINE-PROTEIN PHOSPHATASE"/>
    <property type="match status" value="1"/>
</dbReference>
<protein>
    <submittedName>
        <fullName evidence="4">Tyrosine-protein phosphatase</fullName>
    </submittedName>
</protein>
<evidence type="ECO:0000313" key="4">
    <source>
        <dbReference type="EMBL" id="TYC16551.1"/>
    </source>
</evidence>
<dbReference type="InterPro" id="IPR029021">
    <property type="entry name" value="Prot-tyrosine_phosphatase-like"/>
</dbReference>
<dbReference type="GO" id="GO:0004721">
    <property type="term" value="F:phosphoprotein phosphatase activity"/>
    <property type="evidence" value="ECO:0007669"/>
    <property type="project" value="InterPro"/>
</dbReference>
<proteinExistence type="inferred from homology"/>
<dbReference type="InterPro" id="IPR026893">
    <property type="entry name" value="Tyr/Ser_Pase_IphP-type"/>
</dbReference>
<dbReference type="PROSITE" id="PS50056">
    <property type="entry name" value="TYR_PHOSPHATASE_2"/>
    <property type="match status" value="1"/>
</dbReference>
<dbReference type="Proteomes" id="UP000322634">
    <property type="component" value="Unassembled WGS sequence"/>
</dbReference>
<dbReference type="SUPFAM" id="SSF52799">
    <property type="entry name" value="(Phosphotyrosine protein) phosphatases II"/>
    <property type="match status" value="1"/>
</dbReference>
<evidence type="ECO:0000259" key="3">
    <source>
        <dbReference type="PROSITE" id="PS50056"/>
    </source>
</evidence>
<dbReference type="PROSITE" id="PS00383">
    <property type="entry name" value="TYR_PHOSPHATASE_1"/>
    <property type="match status" value="1"/>
</dbReference>
<sequence length="274" mass="29596">MDDTRWIDLHGAANARDLGGLPTTDGHLTRRARVLRSDNLQDLTVADVRVLLDDYELKNVIDLRSDAEVELEGPGPLTRVPSVTVHQLSLFPERGRHTDAAATSPAPEVDVDKALPWQDRPGGPPSPPGAPEQDRTIGLYLGYLADRGDSIVAALRVMTRTDGASLVHCAAGKDRTGVVCAVALDVAGVTREAIITDYALSGERIDAVVERLRTSDTYADDLDSRPPDAHRLDPTVMAKLLTRVDEEFGGTTGWLSGHGWTPDDTDALRARLLS</sequence>
<feature type="domain" description="Tyrosine specific protein phosphatases" evidence="3">
    <location>
        <begin position="149"/>
        <end position="184"/>
    </location>
</feature>
<comment type="caution">
    <text evidence="4">The sequence shown here is derived from an EMBL/GenBank/DDBJ whole genome shotgun (WGS) entry which is preliminary data.</text>
</comment>
<accession>A0A5D0UDI3</accession>
<dbReference type="AlphaFoldDB" id="A0A5D0UDI3"/>
<evidence type="ECO:0000256" key="1">
    <source>
        <dbReference type="ARBA" id="ARBA00009580"/>
    </source>
</evidence>
<dbReference type="RefSeq" id="WP_148349104.1">
    <property type="nucleotide sequence ID" value="NZ_JBHSBF010000023.1"/>
</dbReference>
<organism evidence="4 5">
    <name type="scientific">Actinomadura syzygii</name>
    <dbReference type="NCBI Taxonomy" id="1427538"/>
    <lineage>
        <taxon>Bacteria</taxon>
        <taxon>Bacillati</taxon>
        <taxon>Actinomycetota</taxon>
        <taxon>Actinomycetes</taxon>
        <taxon>Streptosporangiales</taxon>
        <taxon>Thermomonosporaceae</taxon>
        <taxon>Actinomadura</taxon>
    </lineage>
</organism>
<dbReference type="InterPro" id="IPR016130">
    <property type="entry name" value="Tyr_Pase_AS"/>
</dbReference>
<reference evidence="4 5" key="1">
    <citation type="submission" date="2019-08" db="EMBL/GenBank/DDBJ databases">
        <title>Actinomadura sp. nov. CYP1-5 isolated from mountain soil.</title>
        <authorList>
            <person name="Songsumanus A."/>
            <person name="Kuncharoen N."/>
            <person name="Kudo T."/>
            <person name="Yuki M."/>
            <person name="Igarashi Y."/>
            <person name="Tanasupawat S."/>
        </authorList>
    </citation>
    <scope>NUCLEOTIDE SEQUENCE [LARGE SCALE GENOMIC DNA]</scope>
    <source>
        <strain evidence="4 5">GKU157</strain>
    </source>
</reference>
<evidence type="ECO:0000313" key="5">
    <source>
        <dbReference type="Proteomes" id="UP000322634"/>
    </source>
</evidence>
<dbReference type="EMBL" id="VSFF01000003">
    <property type="protein sequence ID" value="TYC16551.1"/>
    <property type="molecule type" value="Genomic_DNA"/>
</dbReference>
<dbReference type="InterPro" id="IPR000387">
    <property type="entry name" value="Tyr_Pase_dom"/>
</dbReference>
<dbReference type="Gene3D" id="3.90.190.10">
    <property type="entry name" value="Protein tyrosine phosphatase superfamily"/>
    <property type="match status" value="1"/>
</dbReference>
<feature type="region of interest" description="Disordered" evidence="2">
    <location>
        <begin position="96"/>
        <end position="134"/>
    </location>
</feature>
<dbReference type="OrthoDB" id="1188001at2"/>
<dbReference type="Pfam" id="PF13350">
    <property type="entry name" value="Y_phosphatase3"/>
    <property type="match status" value="1"/>
</dbReference>
<gene>
    <name evidence="4" type="ORF">FXF65_08100</name>
</gene>
<evidence type="ECO:0000256" key="2">
    <source>
        <dbReference type="SAM" id="MobiDB-lite"/>
    </source>
</evidence>